<dbReference type="InterPro" id="IPR000719">
    <property type="entry name" value="Prot_kinase_dom"/>
</dbReference>
<dbReference type="SUPFAM" id="SSF56112">
    <property type="entry name" value="Protein kinase-like (PK-like)"/>
    <property type="match status" value="1"/>
</dbReference>
<keyword evidence="2" id="KW-0418">Kinase</keyword>
<dbReference type="CDD" id="cd21037">
    <property type="entry name" value="MLKL_NTD"/>
    <property type="match status" value="1"/>
</dbReference>
<dbReference type="SMART" id="SM00185">
    <property type="entry name" value="ARM"/>
    <property type="match status" value="4"/>
</dbReference>
<accession>A0AAD5LSX6</accession>
<dbReference type="PROSITE" id="PS00108">
    <property type="entry name" value="PROTEIN_KINASE_ST"/>
    <property type="match status" value="1"/>
</dbReference>
<feature type="domain" description="Protein kinase" evidence="8">
    <location>
        <begin position="217"/>
        <end position="469"/>
    </location>
</feature>
<dbReference type="GO" id="GO:0005886">
    <property type="term" value="C:plasma membrane"/>
    <property type="evidence" value="ECO:0007669"/>
    <property type="project" value="TreeGrafter"/>
</dbReference>
<feature type="transmembrane region" description="Helical" evidence="7">
    <location>
        <begin position="920"/>
        <end position="941"/>
    </location>
</feature>
<dbReference type="InterPro" id="IPR036537">
    <property type="entry name" value="Adaptor_Cbl_N_dom_sf"/>
</dbReference>
<dbReference type="EMBL" id="JAKCXM010000615">
    <property type="protein sequence ID" value="KAJ0392553.1"/>
    <property type="molecule type" value="Genomic_DNA"/>
</dbReference>
<keyword evidence="7" id="KW-0812">Transmembrane</keyword>
<dbReference type="SMART" id="SM00220">
    <property type="entry name" value="S_TKc"/>
    <property type="match status" value="1"/>
</dbReference>
<dbReference type="PANTHER" id="PTHR24416:SF617">
    <property type="entry name" value="RET ONCOGENE, ISOFORM A"/>
    <property type="match status" value="1"/>
</dbReference>
<evidence type="ECO:0000256" key="5">
    <source>
        <dbReference type="PROSITE-ProRule" id="PRU00259"/>
    </source>
</evidence>
<sequence length="1035" mass="115037">MEMIGVLLNAGELLKAIYGFCEGVHEHRQLVLRVHARLAELLAELERQQERGVPLSADVLDRYRHILEDFARFLERHQRKNVVSRIAGHRKVSERIHHFHEDIDQFFRLFTLTMGAEIVDFRREDLAWKKQFELDAAQQRARVLALASDHVALLRELNTMQKKREALTVWTKQLALEEPCARDSSAVARAYDTLVRHSQQITVQPPEDWFLHADQVEIDASPIGCGAFGQVYLGLYEDHTQVAVKCLPAGDERMRRDFREEIRGWWAINHHQFVLKMFGACDVSDPPFIVCEYAPFGSLDEFLLTEPANAVHLWRLLYEAAQGLAFLHRKRLVHGDVKCNNILVGADGHARVSDFGMSFTRAHSVSVSTTRRTGAVRWKAPECLAGEAPTFASDWYAFGMTVLEAVSGRVPWARVADDAVVIDSVKHGKLPPRPANVSDDAWELIASLCQRQPNDRLEAAGALNRLRLLANKGTISVRSYQQRLLSSHSTATTASMDERSGGVSCESSFCIDDEMADEPIRDDVDVTVLTHWITNGTDKQKEKALRTIAVMSSAASRWKLAKSEALSALVHLLTRGTDVHREYAAKALAAIADELKTLPVIVDSGCITPLVHLVASGSDRQKDAAAEALSNIAFEPESRPRIVDAGGVYPLVQLMAVGTDLQKQYAARTLSNVAFEPKSLARIVDAGGVSALFGLLSGTQSQQQYACDVILVLSEDPKWARLIQTPISIHVKNALRPSTRFGICIAAIATVVALPAGCVLSLFNDKWRVTEGLENEQVAPTAIFERLRLGGSETCVRLRRFVNDTNTWTPRETCYRTFLSEGVHPTTVLDLHTGQQLILNPVCDADKAWVAEKLGIPKHLDVVSLWNKQCAGYQPVNEFCQILTIMDELRDVARHLGVPDRLPIADLWAHQCNGVHWLNVFAQVVAAIAATVVVLELLCFYRKGVPLMLAEHELFPWLQGTAPSASVLLLAVVLLLWGFLIKEPGFTLTTSFWMALVAWITYLVGFVAITAQMAFLRRTISGKTSSDINSGSVQP</sequence>
<keyword evidence="4 6" id="KW-0067">ATP-binding</keyword>
<organism evidence="9 10">
    <name type="scientific">Pythium insidiosum</name>
    <name type="common">Pythiosis disease agent</name>
    <dbReference type="NCBI Taxonomy" id="114742"/>
    <lineage>
        <taxon>Eukaryota</taxon>
        <taxon>Sar</taxon>
        <taxon>Stramenopiles</taxon>
        <taxon>Oomycota</taxon>
        <taxon>Peronosporomycetes</taxon>
        <taxon>Pythiales</taxon>
        <taxon>Pythiaceae</taxon>
        <taxon>Pythium</taxon>
    </lineage>
</organism>
<dbReference type="PROSITE" id="PS00107">
    <property type="entry name" value="PROTEIN_KINASE_ATP"/>
    <property type="match status" value="1"/>
</dbReference>
<dbReference type="GO" id="GO:0007169">
    <property type="term" value="P:cell surface receptor protein tyrosine kinase signaling pathway"/>
    <property type="evidence" value="ECO:0007669"/>
    <property type="project" value="TreeGrafter"/>
</dbReference>
<dbReference type="PROSITE" id="PS50176">
    <property type="entry name" value="ARM_REPEAT"/>
    <property type="match status" value="1"/>
</dbReference>
<evidence type="ECO:0000313" key="9">
    <source>
        <dbReference type="EMBL" id="KAJ0392553.1"/>
    </source>
</evidence>
<dbReference type="PROSITE" id="PS50011">
    <property type="entry name" value="PROTEIN_KINASE_DOM"/>
    <property type="match status" value="1"/>
</dbReference>
<evidence type="ECO:0000256" key="6">
    <source>
        <dbReference type="PROSITE-ProRule" id="PRU10141"/>
    </source>
</evidence>
<evidence type="ECO:0000256" key="1">
    <source>
        <dbReference type="ARBA" id="ARBA00004167"/>
    </source>
</evidence>
<keyword evidence="3 6" id="KW-0547">Nucleotide-binding</keyword>
<dbReference type="GO" id="GO:0005524">
    <property type="term" value="F:ATP binding"/>
    <property type="evidence" value="ECO:0007669"/>
    <property type="project" value="UniProtKB-UniRule"/>
</dbReference>
<dbReference type="InterPro" id="IPR001245">
    <property type="entry name" value="Ser-Thr/Tyr_kinase_cat_dom"/>
</dbReference>
<name>A0AAD5LSX6_PYTIN</name>
<dbReference type="Gene3D" id="1.10.510.10">
    <property type="entry name" value="Transferase(Phosphotransferase) domain 1"/>
    <property type="match status" value="1"/>
</dbReference>
<dbReference type="InterPro" id="IPR017441">
    <property type="entry name" value="Protein_kinase_ATP_BS"/>
</dbReference>
<feature type="binding site" evidence="6">
    <location>
        <position position="245"/>
    </location>
    <ligand>
        <name>ATP</name>
        <dbReference type="ChEBI" id="CHEBI:30616"/>
    </ligand>
</feature>
<reference evidence="9" key="1">
    <citation type="submission" date="2021-12" db="EMBL/GenBank/DDBJ databases">
        <title>Prjna785345.</title>
        <authorList>
            <person name="Rujirawat T."/>
            <person name="Krajaejun T."/>
        </authorList>
    </citation>
    <scope>NUCLEOTIDE SEQUENCE</scope>
    <source>
        <strain evidence="9">Pi057C3</strain>
    </source>
</reference>
<feature type="transmembrane region" description="Helical" evidence="7">
    <location>
        <begin position="992"/>
        <end position="1016"/>
    </location>
</feature>
<keyword evidence="7" id="KW-1133">Transmembrane helix</keyword>
<comment type="caution">
    <text evidence="9">The sequence shown here is derived from an EMBL/GenBank/DDBJ whole genome shotgun (WGS) entry which is preliminary data.</text>
</comment>
<dbReference type="GO" id="GO:0004714">
    <property type="term" value="F:transmembrane receptor protein tyrosine kinase activity"/>
    <property type="evidence" value="ECO:0007669"/>
    <property type="project" value="TreeGrafter"/>
</dbReference>
<feature type="repeat" description="ARM" evidence="5">
    <location>
        <begin position="605"/>
        <end position="647"/>
    </location>
</feature>
<dbReference type="Proteomes" id="UP001209570">
    <property type="component" value="Unassembled WGS sequence"/>
</dbReference>
<dbReference type="InterPro" id="IPR059179">
    <property type="entry name" value="MLKL-like_MCAfunc"/>
</dbReference>
<dbReference type="AlphaFoldDB" id="A0AAD5LSX6"/>
<proteinExistence type="predicted"/>
<keyword evidence="2" id="KW-0808">Transferase</keyword>
<keyword evidence="7" id="KW-0472">Membrane</keyword>
<feature type="transmembrane region" description="Helical" evidence="7">
    <location>
        <begin position="962"/>
        <end position="980"/>
    </location>
</feature>
<dbReference type="Gene3D" id="1.20.930.20">
    <property type="entry name" value="Adaptor protein Cbl, N-terminal domain"/>
    <property type="match status" value="1"/>
</dbReference>
<dbReference type="Pfam" id="PF07714">
    <property type="entry name" value="PK_Tyr_Ser-Thr"/>
    <property type="match status" value="1"/>
</dbReference>
<evidence type="ECO:0000256" key="3">
    <source>
        <dbReference type="ARBA" id="ARBA00022741"/>
    </source>
</evidence>
<protein>
    <recommendedName>
        <fullName evidence="8">Protein kinase domain-containing protein</fullName>
    </recommendedName>
</protein>
<dbReference type="InterPro" id="IPR008271">
    <property type="entry name" value="Ser/Thr_kinase_AS"/>
</dbReference>
<dbReference type="Gene3D" id="1.25.10.10">
    <property type="entry name" value="Leucine-rich Repeat Variant"/>
    <property type="match status" value="1"/>
</dbReference>
<evidence type="ECO:0000256" key="4">
    <source>
        <dbReference type="ARBA" id="ARBA00022840"/>
    </source>
</evidence>
<evidence type="ECO:0000313" key="10">
    <source>
        <dbReference type="Proteomes" id="UP001209570"/>
    </source>
</evidence>
<dbReference type="InterPro" id="IPR016024">
    <property type="entry name" value="ARM-type_fold"/>
</dbReference>
<comment type="subcellular location">
    <subcellularLocation>
        <location evidence="1">Membrane</location>
        <topology evidence="1">Single-pass membrane protein</topology>
    </subcellularLocation>
</comment>
<evidence type="ECO:0000259" key="8">
    <source>
        <dbReference type="PROSITE" id="PS50011"/>
    </source>
</evidence>
<dbReference type="InterPro" id="IPR011989">
    <property type="entry name" value="ARM-like"/>
</dbReference>
<dbReference type="InterPro" id="IPR000225">
    <property type="entry name" value="Armadillo"/>
</dbReference>
<dbReference type="InterPro" id="IPR050122">
    <property type="entry name" value="RTK"/>
</dbReference>
<keyword evidence="10" id="KW-1185">Reference proteome</keyword>
<dbReference type="PANTHER" id="PTHR24416">
    <property type="entry name" value="TYROSINE-PROTEIN KINASE RECEPTOR"/>
    <property type="match status" value="1"/>
</dbReference>
<dbReference type="GO" id="GO:0043235">
    <property type="term" value="C:receptor complex"/>
    <property type="evidence" value="ECO:0007669"/>
    <property type="project" value="TreeGrafter"/>
</dbReference>
<dbReference type="SUPFAM" id="SSF48371">
    <property type="entry name" value="ARM repeat"/>
    <property type="match status" value="1"/>
</dbReference>
<gene>
    <name evidence="9" type="ORF">P43SY_004475</name>
</gene>
<dbReference type="Pfam" id="PF00514">
    <property type="entry name" value="Arm"/>
    <property type="match status" value="1"/>
</dbReference>
<evidence type="ECO:0000256" key="2">
    <source>
        <dbReference type="ARBA" id="ARBA00022527"/>
    </source>
</evidence>
<evidence type="ECO:0000256" key="7">
    <source>
        <dbReference type="SAM" id="Phobius"/>
    </source>
</evidence>
<dbReference type="GO" id="GO:0004674">
    <property type="term" value="F:protein serine/threonine kinase activity"/>
    <property type="evidence" value="ECO:0007669"/>
    <property type="project" value="UniProtKB-KW"/>
</dbReference>
<keyword evidence="2" id="KW-0723">Serine/threonine-protein kinase</keyword>
<dbReference type="InterPro" id="IPR011009">
    <property type="entry name" value="Kinase-like_dom_sf"/>
</dbReference>